<keyword evidence="5" id="KW-0256">Endoplasmic reticulum</keyword>
<proteinExistence type="inferred from homology"/>
<dbReference type="GO" id="GO:0030234">
    <property type="term" value="F:enzyme regulator activity"/>
    <property type="evidence" value="ECO:0007669"/>
    <property type="project" value="UniProtKB-UniRule"/>
</dbReference>
<comment type="similarity">
    <text evidence="5">Belongs to the DPM2 family.</text>
</comment>
<dbReference type="AlphaFoldDB" id="A0A5B0Q538"/>
<keyword evidence="2 5" id="KW-0812">Transmembrane</keyword>
<dbReference type="UniPathway" id="UPA00378"/>
<dbReference type="GO" id="GO:0180047">
    <property type="term" value="P:dolichol phosphate mannose biosynthetic process"/>
    <property type="evidence" value="ECO:0007669"/>
    <property type="project" value="InterPro"/>
</dbReference>
<dbReference type="EMBL" id="VSWC01000028">
    <property type="protein sequence ID" value="KAA1108380.1"/>
    <property type="molecule type" value="Genomic_DNA"/>
</dbReference>
<evidence type="ECO:0000256" key="3">
    <source>
        <dbReference type="ARBA" id="ARBA00022989"/>
    </source>
</evidence>
<organism evidence="7 8">
    <name type="scientific">Puccinia graminis f. sp. tritici</name>
    <dbReference type="NCBI Taxonomy" id="56615"/>
    <lineage>
        <taxon>Eukaryota</taxon>
        <taxon>Fungi</taxon>
        <taxon>Dikarya</taxon>
        <taxon>Basidiomycota</taxon>
        <taxon>Pucciniomycotina</taxon>
        <taxon>Pucciniomycetes</taxon>
        <taxon>Pucciniales</taxon>
        <taxon>Pucciniaceae</taxon>
        <taxon>Puccinia</taxon>
    </lineage>
</organism>
<comment type="function">
    <text evidence="5">Regulatory subunit of the dolichol-phosphate mannose (DPM) synthase complex; essential for the ER localization.</text>
</comment>
<keyword evidence="3 5" id="KW-1133">Transmembrane helix</keyword>
<name>A0A5B0Q538_PUCGR</name>
<evidence type="ECO:0000256" key="4">
    <source>
        <dbReference type="ARBA" id="ARBA00023136"/>
    </source>
</evidence>
<accession>A0A5B0Q538</accession>
<evidence type="ECO:0000313" key="8">
    <source>
        <dbReference type="Proteomes" id="UP000324748"/>
    </source>
</evidence>
<dbReference type="Proteomes" id="UP000324748">
    <property type="component" value="Unassembled WGS sequence"/>
</dbReference>
<reference evidence="7 8" key="1">
    <citation type="submission" date="2019-05" db="EMBL/GenBank/DDBJ databases">
        <title>Emergence of the Ug99 lineage of the wheat stem rust pathogen through somatic hybridization.</title>
        <authorList>
            <person name="Li F."/>
            <person name="Upadhyaya N.M."/>
            <person name="Sperschneider J."/>
            <person name="Matny O."/>
            <person name="Nguyen-Phuc H."/>
            <person name="Mago R."/>
            <person name="Raley C."/>
            <person name="Miller M.E."/>
            <person name="Silverstein K.A.T."/>
            <person name="Henningsen E."/>
            <person name="Hirsch C.D."/>
            <person name="Visser B."/>
            <person name="Pretorius Z.A."/>
            <person name="Steffenson B.J."/>
            <person name="Schwessinger B."/>
            <person name="Dodds P.N."/>
            <person name="Figueroa M."/>
        </authorList>
    </citation>
    <scope>NUCLEOTIDE SEQUENCE [LARGE SCALE GENOMIC DNA]</scope>
    <source>
        <strain evidence="7">21-0</strain>
    </source>
</reference>
<keyword evidence="4 5" id="KW-0472">Membrane</keyword>
<comment type="subunit">
    <text evidence="5">Component of the dolichol-phosphate mannose (DPM) synthase complex.</text>
</comment>
<dbReference type="GO" id="GO:0005789">
    <property type="term" value="C:endoplasmic reticulum membrane"/>
    <property type="evidence" value="ECO:0007669"/>
    <property type="project" value="UniProtKB-SubCell"/>
</dbReference>
<protein>
    <recommendedName>
        <fullName evidence="5">Dolichol phosphate-mannose biosynthesis regulatory protein</fullName>
    </recommendedName>
</protein>
<evidence type="ECO:0000256" key="6">
    <source>
        <dbReference type="SAM" id="MobiDB-lite"/>
    </source>
</evidence>
<evidence type="ECO:0000256" key="2">
    <source>
        <dbReference type="ARBA" id="ARBA00022692"/>
    </source>
</evidence>
<evidence type="ECO:0000256" key="1">
    <source>
        <dbReference type="ARBA" id="ARBA00004141"/>
    </source>
</evidence>
<feature type="region of interest" description="Disordered" evidence="6">
    <location>
        <begin position="25"/>
        <end position="45"/>
    </location>
</feature>
<comment type="subcellular location">
    <subcellularLocation>
        <location evidence="5">Endoplasmic reticulum membrane</location>
        <topology evidence="5">Multi-pass membrane protein</topology>
    </subcellularLocation>
    <subcellularLocation>
        <location evidence="1">Membrane</location>
        <topology evidence="1">Multi-pass membrane protein</topology>
    </subcellularLocation>
</comment>
<keyword evidence="8" id="KW-1185">Reference proteome</keyword>
<dbReference type="OrthoDB" id="311279at2759"/>
<comment type="caution">
    <text evidence="7">The sequence shown here is derived from an EMBL/GenBank/DDBJ whole genome shotgun (WGS) entry which is preliminary data.</text>
</comment>
<feature type="transmembrane region" description="Helical" evidence="5">
    <location>
        <begin position="96"/>
        <end position="120"/>
    </location>
</feature>
<dbReference type="InterPro" id="IPR009914">
    <property type="entry name" value="DPM2"/>
</dbReference>
<feature type="transmembrane region" description="Helical" evidence="5">
    <location>
        <begin position="51"/>
        <end position="76"/>
    </location>
</feature>
<evidence type="ECO:0000313" key="7">
    <source>
        <dbReference type="EMBL" id="KAA1108380.1"/>
    </source>
</evidence>
<sequence>MGGGGGRVLITADLIGDTRDHITRPQNITTANTHTNPSIHSTSMGNSDKQIGLSIFFIGSIGFIYYTLSTIVILLFPTTNGPTPTNHPYLIPYRLLIKIPVIPLILFISLIGTCISLVMIKQAIKDYRTFHNRSIKNNHRS</sequence>
<dbReference type="Pfam" id="PF07297">
    <property type="entry name" value="DPM2"/>
    <property type="match status" value="1"/>
</dbReference>
<gene>
    <name evidence="7" type="ORF">PGT21_010487</name>
</gene>
<evidence type="ECO:0000256" key="5">
    <source>
        <dbReference type="RuleBase" id="RU365084"/>
    </source>
</evidence>
<comment type="pathway">
    <text evidence="5">Protein modification; protein glycosylation.</text>
</comment>